<dbReference type="CDD" id="cd16926">
    <property type="entry name" value="HATPase_MutL-MLH-PMS-like"/>
    <property type="match status" value="1"/>
</dbReference>
<dbReference type="SUPFAM" id="SSF118116">
    <property type="entry name" value="DNA mismatch repair protein MutL"/>
    <property type="match status" value="1"/>
</dbReference>
<dbReference type="SUPFAM" id="SSF54211">
    <property type="entry name" value="Ribosomal protein S5 domain 2-like"/>
    <property type="match status" value="1"/>
</dbReference>
<dbReference type="InterPro" id="IPR014721">
    <property type="entry name" value="Ribsml_uS5_D2-typ_fold_subgr"/>
</dbReference>
<dbReference type="NCBIfam" id="TIGR00585">
    <property type="entry name" value="mutl"/>
    <property type="match status" value="1"/>
</dbReference>
<dbReference type="GO" id="GO:0016887">
    <property type="term" value="F:ATP hydrolysis activity"/>
    <property type="evidence" value="ECO:0007669"/>
    <property type="project" value="InterPro"/>
</dbReference>
<dbReference type="InterPro" id="IPR002099">
    <property type="entry name" value="MutL/Mlh/PMS"/>
</dbReference>
<proteinExistence type="inferred from homology"/>
<feature type="domain" description="MutL C-terminal dimerisation" evidence="5">
    <location>
        <begin position="388"/>
        <end position="529"/>
    </location>
</feature>
<dbReference type="Gene3D" id="3.30.1370.100">
    <property type="entry name" value="MutL, C-terminal domain, regulatory subdomain"/>
    <property type="match status" value="1"/>
</dbReference>
<dbReference type="InterPro" id="IPR013507">
    <property type="entry name" value="DNA_mismatch_S5_2-like"/>
</dbReference>
<gene>
    <name evidence="4" type="primary">mutL</name>
    <name evidence="7" type="ordered locus">Amico_1026</name>
</gene>
<dbReference type="PANTHER" id="PTHR10073:SF12">
    <property type="entry name" value="DNA MISMATCH REPAIR PROTEIN MLH1"/>
    <property type="match status" value="1"/>
</dbReference>
<dbReference type="Pfam" id="PF08676">
    <property type="entry name" value="MutL_C"/>
    <property type="match status" value="1"/>
</dbReference>
<dbReference type="GO" id="GO:0140664">
    <property type="term" value="F:ATP-dependent DNA damage sensor activity"/>
    <property type="evidence" value="ECO:0007669"/>
    <property type="project" value="InterPro"/>
</dbReference>
<accession>D5EF18</accession>
<dbReference type="HOGENOM" id="CLU_004131_4_1_0"/>
<dbReference type="InterPro" id="IPR036890">
    <property type="entry name" value="HATPase_C_sf"/>
</dbReference>
<dbReference type="FunFam" id="3.30.565.10:FF:000003">
    <property type="entry name" value="DNA mismatch repair endonuclease MutL"/>
    <property type="match status" value="1"/>
</dbReference>
<evidence type="ECO:0000256" key="2">
    <source>
        <dbReference type="ARBA" id="ARBA00022763"/>
    </source>
</evidence>
<dbReference type="GO" id="GO:0005524">
    <property type="term" value="F:ATP binding"/>
    <property type="evidence" value="ECO:0007669"/>
    <property type="project" value="InterPro"/>
</dbReference>
<dbReference type="HAMAP" id="MF_00149">
    <property type="entry name" value="DNA_mis_repair"/>
    <property type="match status" value="1"/>
</dbReference>
<evidence type="ECO:0000256" key="3">
    <source>
        <dbReference type="ARBA" id="ARBA00023204"/>
    </source>
</evidence>
<dbReference type="Proteomes" id="UP000002366">
    <property type="component" value="Chromosome"/>
</dbReference>
<dbReference type="eggNOG" id="COG0323">
    <property type="taxonomic scope" value="Bacteria"/>
</dbReference>
<dbReference type="InterPro" id="IPR020568">
    <property type="entry name" value="Ribosomal_Su5_D2-typ_SF"/>
</dbReference>
<dbReference type="EMBL" id="CP001997">
    <property type="protein sequence ID" value="ADE57150.1"/>
    <property type="molecule type" value="Genomic_DNA"/>
</dbReference>
<evidence type="ECO:0000256" key="1">
    <source>
        <dbReference type="ARBA" id="ARBA00006082"/>
    </source>
</evidence>
<dbReference type="InterPro" id="IPR014790">
    <property type="entry name" value="MutL_C"/>
</dbReference>
<comment type="similarity">
    <text evidence="1 4">Belongs to the DNA mismatch repair MutL/HexB family.</text>
</comment>
<evidence type="ECO:0000256" key="4">
    <source>
        <dbReference type="HAMAP-Rule" id="MF_00149"/>
    </source>
</evidence>
<dbReference type="InterPro" id="IPR038973">
    <property type="entry name" value="MutL/Mlh/Pms-like"/>
</dbReference>
<dbReference type="RefSeq" id="WP_013048413.1">
    <property type="nucleotide sequence ID" value="NC_014011.1"/>
</dbReference>
<dbReference type="InterPro" id="IPR042120">
    <property type="entry name" value="MutL_C_dimsub"/>
</dbReference>
<evidence type="ECO:0000313" key="8">
    <source>
        <dbReference type="Proteomes" id="UP000002366"/>
    </source>
</evidence>
<dbReference type="OrthoDB" id="9763467at2"/>
<dbReference type="PANTHER" id="PTHR10073">
    <property type="entry name" value="DNA MISMATCH REPAIR PROTEIN MLH, PMS, MUTL"/>
    <property type="match status" value="1"/>
</dbReference>
<dbReference type="InterPro" id="IPR037198">
    <property type="entry name" value="MutL_C_sf"/>
</dbReference>
<reference evidence="7 8" key="1">
    <citation type="journal article" date="2010" name="Stand. Genomic Sci.">
        <title>Complete genome sequence of Aminobacterium colombiense type strain (ALA-1).</title>
        <authorList>
            <person name="Chertkov O."/>
            <person name="Sikorski J."/>
            <person name="Brambilla E."/>
            <person name="Lapidus A."/>
            <person name="Copeland A."/>
            <person name="Glavina Del Rio T."/>
            <person name="Nolan M."/>
            <person name="Lucas S."/>
            <person name="Tice H."/>
            <person name="Cheng J.F."/>
            <person name="Han C."/>
            <person name="Detter J.C."/>
            <person name="Bruce D."/>
            <person name="Tapia R."/>
            <person name="Goodwin L."/>
            <person name="Pitluck S."/>
            <person name="Liolios K."/>
            <person name="Ivanova N."/>
            <person name="Mavromatis K."/>
            <person name="Ovchinnikova G."/>
            <person name="Pati A."/>
            <person name="Chen A."/>
            <person name="Palaniappan K."/>
            <person name="Land M."/>
            <person name="Hauser L."/>
            <person name="Chang Y.J."/>
            <person name="Jeffries C.D."/>
            <person name="Spring S."/>
            <person name="Rohde M."/>
            <person name="Goker M."/>
            <person name="Bristow J."/>
            <person name="Eisen J.A."/>
            <person name="Markowitz V."/>
            <person name="Hugenholtz P."/>
            <person name="Kyrpides N.C."/>
            <person name="Klenk H.P."/>
        </authorList>
    </citation>
    <scope>NUCLEOTIDE SEQUENCE [LARGE SCALE GENOMIC DNA]</scope>
    <source>
        <strain evidence="8">DSM 12261 / ALA-1</strain>
    </source>
</reference>
<dbReference type="KEGG" id="aco:Amico_1026"/>
<keyword evidence="3 4" id="KW-0234">DNA repair</keyword>
<evidence type="ECO:0000259" key="5">
    <source>
        <dbReference type="SMART" id="SM00853"/>
    </source>
</evidence>
<organism evidence="7 8">
    <name type="scientific">Aminobacterium colombiense (strain DSM 12261 / ALA-1)</name>
    <dbReference type="NCBI Taxonomy" id="572547"/>
    <lineage>
        <taxon>Bacteria</taxon>
        <taxon>Thermotogati</taxon>
        <taxon>Synergistota</taxon>
        <taxon>Synergistia</taxon>
        <taxon>Synergistales</taxon>
        <taxon>Aminobacteriaceae</taxon>
        <taxon>Aminobacterium</taxon>
    </lineage>
</organism>
<dbReference type="InterPro" id="IPR042121">
    <property type="entry name" value="MutL_C_regsub"/>
</dbReference>
<dbReference type="Gene3D" id="3.30.230.10">
    <property type="match status" value="1"/>
</dbReference>
<comment type="function">
    <text evidence="4">This protein is involved in the repair of mismatches in DNA. It is required for dam-dependent methyl-directed DNA mismatch repair. May act as a 'molecular matchmaker', a protein that promotes the formation of a stable complex between two or more DNA-binding proteins in an ATP-dependent manner without itself being part of a final effector complex.</text>
</comment>
<dbReference type="GO" id="GO:0006298">
    <property type="term" value="P:mismatch repair"/>
    <property type="evidence" value="ECO:0007669"/>
    <property type="project" value="UniProtKB-UniRule"/>
</dbReference>
<name>D5EF18_AMICL</name>
<dbReference type="Gene3D" id="3.30.565.10">
    <property type="entry name" value="Histidine kinase-like ATPase, C-terminal domain"/>
    <property type="match status" value="1"/>
</dbReference>
<dbReference type="SMART" id="SM01340">
    <property type="entry name" value="DNA_mis_repair"/>
    <property type="match status" value="1"/>
</dbReference>
<dbReference type="Pfam" id="PF13589">
    <property type="entry name" value="HATPase_c_3"/>
    <property type="match status" value="1"/>
</dbReference>
<dbReference type="STRING" id="572547.Amico_1026"/>
<dbReference type="AlphaFoldDB" id="D5EF18"/>
<dbReference type="Pfam" id="PF01119">
    <property type="entry name" value="DNA_mis_repair"/>
    <property type="match status" value="1"/>
</dbReference>
<evidence type="ECO:0000259" key="6">
    <source>
        <dbReference type="SMART" id="SM01340"/>
    </source>
</evidence>
<dbReference type="SUPFAM" id="SSF55874">
    <property type="entry name" value="ATPase domain of HSP90 chaperone/DNA topoisomerase II/histidine kinase"/>
    <property type="match status" value="1"/>
</dbReference>
<dbReference type="GO" id="GO:0032300">
    <property type="term" value="C:mismatch repair complex"/>
    <property type="evidence" value="ECO:0007669"/>
    <property type="project" value="InterPro"/>
</dbReference>
<dbReference type="InterPro" id="IPR020667">
    <property type="entry name" value="DNA_mismatch_repair_MutL"/>
</dbReference>
<dbReference type="Gene3D" id="3.30.1540.20">
    <property type="entry name" value="MutL, C-terminal domain, dimerisation subdomain"/>
    <property type="match status" value="1"/>
</dbReference>
<feature type="domain" description="DNA mismatch repair protein S5" evidence="6">
    <location>
        <begin position="208"/>
        <end position="314"/>
    </location>
</feature>
<dbReference type="GO" id="GO:0030983">
    <property type="term" value="F:mismatched DNA binding"/>
    <property type="evidence" value="ECO:0007669"/>
    <property type="project" value="InterPro"/>
</dbReference>
<evidence type="ECO:0000313" key="7">
    <source>
        <dbReference type="EMBL" id="ADE57150.1"/>
    </source>
</evidence>
<protein>
    <recommendedName>
        <fullName evidence="4">DNA mismatch repair protein MutL</fullName>
    </recommendedName>
</protein>
<keyword evidence="2 4" id="KW-0227">DNA damage</keyword>
<keyword evidence="8" id="KW-1185">Reference proteome</keyword>
<sequence length="573" mass="63809">MAILKLPREVALKIAAGEVVERPVSVVKEALENSLDAHSSRILVTLTEGGKSSIVVEDNGNGILWQEMPLVITRYATSKIATVNDLSNIKTLGYRGEAIASIAAVSRIDLRSKAKGAAEGGLLKAEGGSIVCHEQLPWKEGTRLQVDDLFFNFPARKKFLRSNLSELRKISALMRDFGAAYPAVLFSLYHNGNKIFETQGTGDRAAVLRSLWGASPETRSTTVSCGSIKLECWWQSTPGRQKNIITSFVNGRIVSDPLIRGAASAACKDFSGNWMFFFTLPPELVDVNIHPAKAEVRFRYPAEIFEAVKAASLDLQNRPTRLSFPSFWEGKELKEFVAPHLHRQALPQREEGQDLFSRVSSPELLEEVKIESWGEKSVFSPDESKIFFIAQMAAGYLLFEKNGQLIIMDPHAAHERIEYEKVLSRMKSEQFPSQKLNPPLLIPPTLASEVEEYGVELEKAGFIFEIEEGQSMLSASPALPIEGREGPLFLLRTAILTWNETGSRAMDDVIWKKWATIACKRAVKLTTHCNAAEALHLYAALQFCENPSVCPHGRPTTLVLDKYEIEQFFGREK</sequence>
<dbReference type="SMART" id="SM00853">
    <property type="entry name" value="MutL_C"/>
    <property type="match status" value="1"/>
</dbReference>
<dbReference type="CDD" id="cd00782">
    <property type="entry name" value="MutL_Trans"/>
    <property type="match status" value="1"/>
</dbReference>